<protein>
    <submittedName>
        <fullName evidence="1">Uncharacterized protein</fullName>
    </submittedName>
</protein>
<evidence type="ECO:0000313" key="1">
    <source>
        <dbReference type="EMBL" id="EKE28654.1"/>
    </source>
</evidence>
<comment type="caution">
    <text evidence="1">The sequence shown here is derived from an EMBL/GenBank/DDBJ whole genome shotgun (WGS) entry which is preliminary data.</text>
</comment>
<organism evidence="1">
    <name type="scientific">uncultured bacterium</name>
    <name type="common">gcode 4</name>
    <dbReference type="NCBI Taxonomy" id="1234023"/>
    <lineage>
        <taxon>Bacteria</taxon>
        <taxon>environmental samples</taxon>
    </lineage>
</organism>
<dbReference type="AlphaFoldDB" id="K2GEL1"/>
<name>K2GEL1_9BACT</name>
<dbReference type="EMBL" id="AMFJ01000309">
    <property type="protein sequence ID" value="EKE28654.1"/>
    <property type="molecule type" value="Genomic_DNA"/>
</dbReference>
<accession>K2GEL1</accession>
<reference evidence="1" key="1">
    <citation type="journal article" date="2012" name="Science">
        <title>Fermentation, hydrogen, and sulfur metabolism in multiple uncultivated bacterial phyla.</title>
        <authorList>
            <person name="Wrighton K.C."/>
            <person name="Thomas B.C."/>
            <person name="Sharon I."/>
            <person name="Miller C.S."/>
            <person name="Castelle C.J."/>
            <person name="VerBerkmoes N.C."/>
            <person name="Wilkins M.J."/>
            <person name="Hettich R.L."/>
            <person name="Lipton M.S."/>
            <person name="Williams K.H."/>
            <person name="Long P.E."/>
            <person name="Banfield J.F."/>
        </authorList>
    </citation>
    <scope>NUCLEOTIDE SEQUENCE [LARGE SCALE GENOMIC DNA]</scope>
</reference>
<proteinExistence type="predicted"/>
<gene>
    <name evidence="1" type="ORF">ACD_3C00035G0004</name>
</gene>
<sequence length="108" mass="13238">MGNNLKEDDRSFLEDAKSEWYRVEVVNEIKCSWYHEFAFETPWWHLFSYNEIMFDECQWCIDDENELWIETGNCICTKEQFRAKVKRILDLLEDYEEDTMRIFANNAD</sequence>